<comment type="caution">
    <text evidence="2">The sequence shown here is derived from an EMBL/GenBank/DDBJ whole genome shotgun (WGS) entry which is preliminary data.</text>
</comment>
<feature type="non-terminal residue" evidence="2">
    <location>
        <position position="169"/>
    </location>
</feature>
<keyword evidence="3" id="KW-1185">Reference proteome</keyword>
<name>A0A3E2H840_SCYLI</name>
<feature type="non-terminal residue" evidence="2">
    <location>
        <position position="1"/>
    </location>
</feature>
<evidence type="ECO:0000313" key="3">
    <source>
        <dbReference type="Proteomes" id="UP000258309"/>
    </source>
</evidence>
<gene>
    <name evidence="2" type="ORF">B7463_g6784</name>
</gene>
<evidence type="ECO:0000256" key="1">
    <source>
        <dbReference type="SAM" id="MobiDB-lite"/>
    </source>
</evidence>
<evidence type="ECO:0000313" key="2">
    <source>
        <dbReference type="EMBL" id="RFU29569.1"/>
    </source>
</evidence>
<dbReference type="Proteomes" id="UP000258309">
    <property type="component" value="Unassembled WGS sequence"/>
</dbReference>
<accession>A0A3E2H840</accession>
<dbReference type="EMBL" id="NCSJ02000124">
    <property type="protein sequence ID" value="RFU29569.1"/>
    <property type="molecule type" value="Genomic_DNA"/>
</dbReference>
<protein>
    <submittedName>
        <fullName evidence="2">Uncharacterized protein</fullName>
    </submittedName>
</protein>
<feature type="region of interest" description="Disordered" evidence="1">
    <location>
        <begin position="1"/>
        <end position="35"/>
    </location>
</feature>
<feature type="compositionally biased region" description="Basic and acidic residues" evidence="1">
    <location>
        <begin position="20"/>
        <end position="35"/>
    </location>
</feature>
<sequence length="169" mass="19383">METVIRPSDTHPDPTLGEEATSKTDDPERRPLPSKDLLDMQWVLHRLAALAGGAEAVEYSHHPDDDPDEDQFATVQDDQWDEQDYRSTTDSSDNFSRELKKYLVLLTKQNDADVSFLKYCQYLRYPSMRIHQRIRNAEPKVLNLGFGLFLTDEVGQLSSDDSSREEAVH</sequence>
<reference evidence="2 3" key="1">
    <citation type="submission" date="2018-05" db="EMBL/GenBank/DDBJ databases">
        <title>Draft genome sequence of Scytalidium lignicola DSM 105466, a ubiquitous saprotrophic fungus.</title>
        <authorList>
            <person name="Buettner E."/>
            <person name="Gebauer A.M."/>
            <person name="Hofrichter M."/>
            <person name="Liers C."/>
            <person name="Kellner H."/>
        </authorList>
    </citation>
    <scope>NUCLEOTIDE SEQUENCE [LARGE SCALE GENOMIC DNA]</scope>
    <source>
        <strain evidence="2 3">DSM 105466</strain>
    </source>
</reference>
<proteinExistence type="predicted"/>
<dbReference type="OrthoDB" id="5416097at2759"/>
<dbReference type="AlphaFoldDB" id="A0A3E2H840"/>
<organism evidence="2 3">
    <name type="scientific">Scytalidium lignicola</name>
    <name type="common">Hyphomycete</name>
    <dbReference type="NCBI Taxonomy" id="5539"/>
    <lineage>
        <taxon>Eukaryota</taxon>
        <taxon>Fungi</taxon>
        <taxon>Dikarya</taxon>
        <taxon>Ascomycota</taxon>
        <taxon>Pezizomycotina</taxon>
        <taxon>Leotiomycetes</taxon>
        <taxon>Leotiomycetes incertae sedis</taxon>
        <taxon>Scytalidium</taxon>
    </lineage>
</organism>